<reference evidence="2" key="1">
    <citation type="journal article" date="2002" name="Science">
        <title>The draft genome of Ciona intestinalis: insights into chordate and vertebrate origins.</title>
        <authorList>
            <person name="Dehal P."/>
            <person name="Satou Y."/>
            <person name="Campbell R.K."/>
            <person name="Chapman J."/>
            <person name="Degnan B."/>
            <person name="De Tomaso A."/>
            <person name="Davidson B."/>
            <person name="Di Gregorio A."/>
            <person name="Gelpke M."/>
            <person name="Goodstein D.M."/>
            <person name="Harafuji N."/>
            <person name="Hastings K.E."/>
            <person name="Ho I."/>
            <person name="Hotta K."/>
            <person name="Huang W."/>
            <person name="Kawashima T."/>
            <person name="Lemaire P."/>
            <person name="Martinez D."/>
            <person name="Meinertzhagen I.A."/>
            <person name="Necula S."/>
            <person name="Nonaka M."/>
            <person name="Putnam N."/>
            <person name="Rash S."/>
            <person name="Saiga H."/>
            <person name="Satake M."/>
            <person name="Terry A."/>
            <person name="Yamada L."/>
            <person name="Wang H.G."/>
            <person name="Awazu S."/>
            <person name="Azumi K."/>
            <person name="Boore J."/>
            <person name="Branno M."/>
            <person name="Chin-Bow S."/>
            <person name="DeSantis R."/>
            <person name="Doyle S."/>
            <person name="Francino P."/>
            <person name="Keys D.N."/>
            <person name="Haga S."/>
            <person name="Hayashi H."/>
            <person name="Hino K."/>
            <person name="Imai K.S."/>
            <person name="Inaba K."/>
            <person name="Kano S."/>
            <person name="Kobayashi K."/>
            <person name="Kobayashi M."/>
            <person name="Lee B.I."/>
            <person name="Makabe K.W."/>
            <person name="Manohar C."/>
            <person name="Matassi G."/>
            <person name="Medina M."/>
            <person name="Mochizuki Y."/>
            <person name="Mount S."/>
            <person name="Morishita T."/>
            <person name="Miura S."/>
            <person name="Nakayama A."/>
            <person name="Nishizaka S."/>
            <person name="Nomoto H."/>
            <person name="Ohta F."/>
            <person name="Oishi K."/>
            <person name="Rigoutsos I."/>
            <person name="Sano M."/>
            <person name="Sasaki A."/>
            <person name="Sasakura Y."/>
            <person name="Shoguchi E."/>
            <person name="Shin-i T."/>
            <person name="Spagnuolo A."/>
            <person name="Stainier D."/>
            <person name="Suzuki M.M."/>
            <person name="Tassy O."/>
            <person name="Takatori N."/>
            <person name="Tokuoka M."/>
            <person name="Yagi K."/>
            <person name="Yoshizaki F."/>
            <person name="Wada S."/>
            <person name="Zhang C."/>
            <person name="Hyatt P.D."/>
            <person name="Larimer F."/>
            <person name="Detter C."/>
            <person name="Doggett N."/>
            <person name="Glavina T."/>
            <person name="Hawkins T."/>
            <person name="Richardson P."/>
            <person name="Lucas S."/>
            <person name="Kohara Y."/>
            <person name="Levine M."/>
            <person name="Satoh N."/>
            <person name="Rokhsar D.S."/>
        </authorList>
    </citation>
    <scope>NUCLEOTIDE SEQUENCE [LARGE SCALE GENOMIC DNA]</scope>
</reference>
<accession>H2XX46</accession>
<reference evidence="1" key="2">
    <citation type="journal article" date="2008" name="Genome Biol.">
        <title>Improved genome assembly and evidence-based global gene model set for the chordate Ciona intestinalis: new insight into intron and operon populations.</title>
        <authorList>
            <person name="Satou Y."/>
            <person name="Mineta K."/>
            <person name="Ogasawara M."/>
            <person name="Sasakura Y."/>
            <person name="Shoguchi E."/>
            <person name="Ueno K."/>
            <person name="Yamada L."/>
            <person name="Matsumoto J."/>
            <person name="Wasserscheid J."/>
            <person name="Dewar K."/>
            <person name="Wiley G.B."/>
            <person name="Macmil S.L."/>
            <person name="Roe B.A."/>
            <person name="Zeller R.W."/>
            <person name="Hastings K.E."/>
            <person name="Lemaire P."/>
            <person name="Lindquist E."/>
            <person name="Endo T."/>
            <person name="Hotta K."/>
            <person name="Inaba K."/>
        </authorList>
    </citation>
    <scope>NUCLEOTIDE SEQUENCE [LARGE SCALE GENOMIC DNA]</scope>
    <source>
        <strain evidence="1">wild type</strain>
    </source>
</reference>
<reference evidence="1" key="4">
    <citation type="submission" date="2025-09" db="UniProtKB">
        <authorList>
            <consortium name="Ensembl"/>
        </authorList>
    </citation>
    <scope>IDENTIFICATION</scope>
</reference>
<dbReference type="HOGENOM" id="CLU_2885064_0_0_1"/>
<dbReference type="InParanoid" id="H2XX46"/>
<dbReference type="Ensembl" id="ENSCINT00000035511.1">
    <property type="protein sequence ID" value="ENSCINP00000034230.1"/>
    <property type="gene ID" value="ENSCING00000017950.1"/>
</dbReference>
<protein>
    <submittedName>
        <fullName evidence="1">Uncharacterized protein</fullName>
    </submittedName>
</protein>
<name>H2XX46_CIOIN</name>
<sequence length="63" mass="7311">MIEKDCICSEEESLIMCRLCGNLMRGRMMHINCPSHPKVYNLMGYKHCSRCSCTRLRKVNSKA</sequence>
<reference evidence="1" key="3">
    <citation type="submission" date="2025-08" db="UniProtKB">
        <authorList>
            <consortium name="Ensembl"/>
        </authorList>
    </citation>
    <scope>IDENTIFICATION</scope>
</reference>
<proteinExistence type="predicted"/>
<evidence type="ECO:0000313" key="1">
    <source>
        <dbReference type="Ensembl" id="ENSCINP00000034230.1"/>
    </source>
</evidence>
<dbReference type="AlphaFoldDB" id="H2XX46"/>
<evidence type="ECO:0000313" key="2">
    <source>
        <dbReference type="Proteomes" id="UP000008144"/>
    </source>
</evidence>
<organism evidence="1 2">
    <name type="scientific">Ciona intestinalis</name>
    <name type="common">Transparent sea squirt</name>
    <name type="synonym">Ascidia intestinalis</name>
    <dbReference type="NCBI Taxonomy" id="7719"/>
    <lineage>
        <taxon>Eukaryota</taxon>
        <taxon>Metazoa</taxon>
        <taxon>Chordata</taxon>
        <taxon>Tunicata</taxon>
        <taxon>Ascidiacea</taxon>
        <taxon>Phlebobranchia</taxon>
        <taxon>Cionidae</taxon>
        <taxon>Ciona</taxon>
    </lineage>
</organism>
<dbReference type="Proteomes" id="UP000008144">
    <property type="component" value="Chromosome 2"/>
</dbReference>
<keyword evidence="2" id="KW-1185">Reference proteome</keyword>
<dbReference type="EMBL" id="EAAA01001554">
    <property type="status" value="NOT_ANNOTATED_CDS"/>
    <property type="molecule type" value="Genomic_DNA"/>
</dbReference>